<organism evidence="4 5">
    <name type="scientific">Brevundimonas alba</name>
    <dbReference type="NCBI Taxonomy" id="74314"/>
    <lineage>
        <taxon>Bacteria</taxon>
        <taxon>Pseudomonadati</taxon>
        <taxon>Pseudomonadota</taxon>
        <taxon>Alphaproteobacteria</taxon>
        <taxon>Caulobacterales</taxon>
        <taxon>Caulobacteraceae</taxon>
        <taxon>Brevundimonas</taxon>
    </lineage>
</organism>
<evidence type="ECO:0000256" key="1">
    <source>
        <dbReference type="ARBA" id="ARBA00023125"/>
    </source>
</evidence>
<feature type="domain" description="HTH tetR-type" evidence="3">
    <location>
        <begin position="6"/>
        <end position="66"/>
    </location>
</feature>
<dbReference type="InterPro" id="IPR001647">
    <property type="entry name" value="HTH_TetR"/>
</dbReference>
<proteinExistence type="predicted"/>
<keyword evidence="5" id="KW-1185">Reference proteome</keyword>
<dbReference type="Pfam" id="PF00440">
    <property type="entry name" value="TetR_N"/>
    <property type="match status" value="1"/>
</dbReference>
<gene>
    <name evidence="4" type="ORF">GGQ87_000336</name>
</gene>
<dbReference type="RefSeq" id="WP_168044995.1">
    <property type="nucleotide sequence ID" value="NZ_JAATJM010000001.1"/>
</dbReference>
<keyword evidence="1 2" id="KW-0238">DNA-binding</keyword>
<dbReference type="Gene3D" id="1.10.357.10">
    <property type="entry name" value="Tetracycline Repressor, domain 2"/>
    <property type="match status" value="1"/>
</dbReference>
<reference evidence="4 5" key="1">
    <citation type="submission" date="2020-03" db="EMBL/GenBank/DDBJ databases">
        <title>Genomic Encyclopedia of Type Strains, Phase IV (KMG-IV): sequencing the most valuable type-strain genomes for metagenomic binning, comparative biology and taxonomic classification.</title>
        <authorList>
            <person name="Goeker M."/>
        </authorList>
    </citation>
    <scope>NUCLEOTIDE SEQUENCE [LARGE SCALE GENOMIC DNA]</scope>
    <source>
        <strain evidence="4 5">DSM 4736</strain>
    </source>
</reference>
<dbReference type="InterPro" id="IPR050624">
    <property type="entry name" value="HTH-type_Tx_Regulator"/>
</dbReference>
<name>A0A7X5YHX6_9CAUL</name>
<sequence>MDERIARTRLRLAHALIALGRTRDLEDIRVGDLVKAAGVGRSTFYAHFRNRDDFLGQSFAGMIAACDSAARREGLSSDILPVAHVVMHIAGNDAFSRRVAPSRSMEVMLAAGERKLRLIAEANLEKLAAGLHPEERRQTAAFLAGAFIGQLRLWLQNDFRTAPETLIVSHRRLAAGVLGSITAAPPSPVPFDRKPAHVP</sequence>
<dbReference type="Proteomes" id="UP000587415">
    <property type="component" value="Unassembled WGS sequence"/>
</dbReference>
<dbReference type="PANTHER" id="PTHR43479:SF11">
    <property type="entry name" value="ACREF_ENVCD OPERON REPRESSOR-RELATED"/>
    <property type="match status" value="1"/>
</dbReference>
<protein>
    <submittedName>
        <fullName evidence="4">AcrR family transcriptional regulator</fullName>
    </submittedName>
</protein>
<evidence type="ECO:0000313" key="4">
    <source>
        <dbReference type="EMBL" id="NJC40078.1"/>
    </source>
</evidence>
<dbReference type="SUPFAM" id="SSF46689">
    <property type="entry name" value="Homeodomain-like"/>
    <property type="match status" value="1"/>
</dbReference>
<dbReference type="AlphaFoldDB" id="A0A7X5YHX6"/>
<dbReference type="PANTHER" id="PTHR43479">
    <property type="entry name" value="ACREF/ENVCD OPERON REPRESSOR-RELATED"/>
    <property type="match status" value="1"/>
</dbReference>
<evidence type="ECO:0000259" key="3">
    <source>
        <dbReference type="PROSITE" id="PS50977"/>
    </source>
</evidence>
<dbReference type="InterPro" id="IPR009057">
    <property type="entry name" value="Homeodomain-like_sf"/>
</dbReference>
<comment type="caution">
    <text evidence="4">The sequence shown here is derived from an EMBL/GenBank/DDBJ whole genome shotgun (WGS) entry which is preliminary data.</text>
</comment>
<dbReference type="PROSITE" id="PS50977">
    <property type="entry name" value="HTH_TETR_2"/>
    <property type="match status" value="1"/>
</dbReference>
<feature type="DNA-binding region" description="H-T-H motif" evidence="2">
    <location>
        <begin position="29"/>
        <end position="48"/>
    </location>
</feature>
<dbReference type="EMBL" id="JAATJM010000001">
    <property type="protein sequence ID" value="NJC40078.1"/>
    <property type="molecule type" value="Genomic_DNA"/>
</dbReference>
<dbReference type="GO" id="GO:0003677">
    <property type="term" value="F:DNA binding"/>
    <property type="evidence" value="ECO:0007669"/>
    <property type="project" value="UniProtKB-UniRule"/>
</dbReference>
<evidence type="ECO:0000313" key="5">
    <source>
        <dbReference type="Proteomes" id="UP000587415"/>
    </source>
</evidence>
<evidence type="ECO:0000256" key="2">
    <source>
        <dbReference type="PROSITE-ProRule" id="PRU00335"/>
    </source>
</evidence>
<accession>A0A7X5YHX6</accession>